<evidence type="ECO:0000313" key="1">
    <source>
        <dbReference type="EMBL" id="GAG45399.1"/>
    </source>
</evidence>
<comment type="caution">
    <text evidence="1">The sequence shown here is derived from an EMBL/GenBank/DDBJ whole genome shotgun (WGS) entry which is preliminary data.</text>
</comment>
<organism evidence="1">
    <name type="scientific">marine sediment metagenome</name>
    <dbReference type="NCBI Taxonomy" id="412755"/>
    <lineage>
        <taxon>unclassified sequences</taxon>
        <taxon>metagenomes</taxon>
        <taxon>ecological metagenomes</taxon>
    </lineage>
</organism>
<accession>X0XQC6</accession>
<dbReference type="AlphaFoldDB" id="X0XQC6"/>
<proteinExistence type="predicted"/>
<sequence length="121" mass="12426">GDVLLTGLYGLITTVMGTFATTIQLWHTPTLGAVQVDLCGAHATISDYLAGTFFTITGAHGDAMVSGNGTEGVGVASFETNLVILVPGTISLNVGAAGNDGVIQWVIHWIPLSEQSDLVLA</sequence>
<dbReference type="EMBL" id="BARS01051437">
    <property type="protein sequence ID" value="GAG45399.1"/>
    <property type="molecule type" value="Genomic_DNA"/>
</dbReference>
<name>X0XQC6_9ZZZZ</name>
<gene>
    <name evidence="1" type="ORF">S01H1_76621</name>
</gene>
<feature type="non-terminal residue" evidence="1">
    <location>
        <position position="1"/>
    </location>
</feature>
<protein>
    <submittedName>
        <fullName evidence="1">Uncharacterized protein</fullName>
    </submittedName>
</protein>
<reference evidence="1" key="1">
    <citation type="journal article" date="2014" name="Front. Microbiol.">
        <title>High frequency of phylogenetically diverse reductive dehalogenase-homologous genes in deep subseafloor sedimentary metagenomes.</title>
        <authorList>
            <person name="Kawai M."/>
            <person name="Futagami T."/>
            <person name="Toyoda A."/>
            <person name="Takaki Y."/>
            <person name="Nishi S."/>
            <person name="Hori S."/>
            <person name="Arai W."/>
            <person name="Tsubouchi T."/>
            <person name="Morono Y."/>
            <person name="Uchiyama I."/>
            <person name="Ito T."/>
            <person name="Fujiyama A."/>
            <person name="Inagaki F."/>
            <person name="Takami H."/>
        </authorList>
    </citation>
    <scope>NUCLEOTIDE SEQUENCE</scope>
    <source>
        <strain evidence="1">Expedition CK06-06</strain>
    </source>
</reference>